<dbReference type="InterPro" id="IPR004401">
    <property type="entry name" value="YbaB/EbfC"/>
</dbReference>
<gene>
    <name evidence="1" type="ORF">FHR83_006530</name>
</gene>
<evidence type="ECO:0000313" key="2">
    <source>
        <dbReference type="Proteomes" id="UP000590749"/>
    </source>
</evidence>
<evidence type="ECO:0008006" key="3">
    <source>
        <dbReference type="Google" id="ProtNLM"/>
    </source>
</evidence>
<organism evidence="1 2">
    <name type="scientific">Actinoplanes campanulatus</name>
    <dbReference type="NCBI Taxonomy" id="113559"/>
    <lineage>
        <taxon>Bacteria</taxon>
        <taxon>Bacillati</taxon>
        <taxon>Actinomycetota</taxon>
        <taxon>Actinomycetes</taxon>
        <taxon>Micromonosporales</taxon>
        <taxon>Micromonosporaceae</taxon>
        <taxon>Actinoplanes</taxon>
    </lineage>
</organism>
<sequence>MFDGRDLHEAERWIDEWRCAIDERADRARTLSVRLAQLAETARSPDGLVTVTVGAGGDMTALDIGEGIRRRPAGDTAREIMATLRAARSRLLTAVTAVTQETVGADSATGRAVIETYAAGVNRTD</sequence>
<proteinExistence type="predicted"/>
<keyword evidence="2" id="KW-1185">Reference proteome</keyword>
<evidence type="ECO:0000313" key="1">
    <source>
        <dbReference type="EMBL" id="MBB3098831.1"/>
    </source>
</evidence>
<reference evidence="1 2" key="1">
    <citation type="submission" date="2020-08" db="EMBL/GenBank/DDBJ databases">
        <title>Genomic Encyclopedia of Type Strains, Phase III (KMG-III): the genomes of soil and plant-associated and newly described type strains.</title>
        <authorList>
            <person name="Whitman W."/>
        </authorList>
    </citation>
    <scope>NUCLEOTIDE SEQUENCE [LARGE SCALE GENOMIC DNA]</scope>
    <source>
        <strain evidence="1 2">CECT 3287</strain>
    </source>
</reference>
<dbReference type="GO" id="GO:0003677">
    <property type="term" value="F:DNA binding"/>
    <property type="evidence" value="ECO:0007669"/>
    <property type="project" value="InterPro"/>
</dbReference>
<dbReference type="InterPro" id="IPR036894">
    <property type="entry name" value="YbaB-like_sf"/>
</dbReference>
<dbReference type="Proteomes" id="UP000590749">
    <property type="component" value="Unassembled WGS sequence"/>
</dbReference>
<dbReference type="Pfam" id="PF02575">
    <property type="entry name" value="YbaB_DNA_bd"/>
    <property type="match status" value="1"/>
</dbReference>
<name>A0A7W5FHP4_9ACTN</name>
<dbReference type="AlphaFoldDB" id="A0A7W5FHP4"/>
<dbReference type="EMBL" id="JACHXF010000016">
    <property type="protein sequence ID" value="MBB3098831.1"/>
    <property type="molecule type" value="Genomic_DNA"/>
</dbReference>
<dbReference type="Gene3D" id="3.30.1310.10">
    <property type="entry name" value="Nucleoid-associated protein YbaB-like domain"/>
    <property type="match status" value="1"/>
</dbReference>
<dbReference type="RefSeq" id="WP_183224914.1">
    <property type="nucleotide sequence ID" value="NZ_BMPW01000018.1"/>
</dbReference>
<comment type="caution">
    <text evidence="1">The sequence shown here is derived from an EMBL/GenBank/DDBJ whole genome shotgun (WGS) entry which is preliminary data.</text>
</comment>
<protein>
    <recommendedName>
        <fullName evidence="3">YbaB/EbfC DNA-binding family protein</fullName>
    </recommendedName>
</protein>
<accession>A0A7W5FHP4</accession>